<evidence type="ECO:0000313" key="2">
    <source>
        <dbReference type="EMBL" id="KAJ1176729.1"/>
    </source>
</evidence>
<feature type="coiled-coil region" evidence="1">
    <location>
        <begin position="112"/>
        <end position="139"/>
    </location>
</feature>
<dbReference type="Gene3D" id="1.20.5.1070">
    <property type="entry name" value="Head and neck region of the ectodomain of NDV fusion glycoprotein"/>
    <property type="match status" value="1"/>
</dbReference>
<reference evidence="2" key="1">
    <citation type="journal article" date="2022" name="bioRxiv">
        <title>Sequencing and chromosome-scale assembly of the giantPleurodeles waltlgenome.</title>
        <authorList>
            <person name="Brown T."/>
            <person name="Elewa A."/>
            <person name="Iarovenko S."/>
            <person name="Subramanian E."/>
            <person name="Araus A.J."/>
            <person name="Petzold A."/>
            <person name="Susuki M."/>
            <person name="Suzuki K.-i.T."/>
            <person name="Hayashi T."/>
            <person name="Toyoda A."/>
            <person name="Oliveira C."/>
            <person name="Osipova E."/>
            <person name="Leigh N.D."/>
            <person name="Simon A."/>
            <person name="Yun M.H."/>
        </authorList>
    </citation>
    <scope>NUCLEOTIDE SEQUENCE</scope>
    <source>
        <strain evidence="2">20211129_DDA</strain>
        <tissue evidence="2">Liver</tissue>
    </source>
</reference>
<dbReference type="AlphaFoldDB" id="A0AAV7TKK5"/>
<dbReference type="EMBL" id="JANPWB010000006">
    <property type="protein sequence ID" value="KAJ1176729.1"/>
    <property type="molecule type" value="Genomic_DNA"/>
</dbReference>
<comment type="caution">
    <text evidence="2">The sequence shown here is derived from an EMBL/GenBank/DDBJ whole genome shotgun (WGS) entry which is preliminary data.</text>
</comment>
<keyword evidence="1" id="KW-0175">Coiled coil</keyword>
<protein>
    <submittedName>
        <fullName evidence="2">Uncharacterized protein</fullName>
    </submittedName>
</protein>
<organism evidence="2 3">
    <name type="scientific">Pleurodeles waltl</name>
    <name type="common">Iberian ribbed newt</name>
    <dbReference type="NCBI Taxonomy" id="8319"/>
    <lineage>
        <taxon>Eukaryota</taxon>
        <taxon>Metazoa</taxon>
        <taxon>Chordata</taxon>
        <taxon>Craniata</taxon>
        <taxon>Vertebrata</taxon>
        <taxon>Euteleostomi</taxon>
        <taxon>Amphibia</taxon>
        <taxon>Batrachia</taxon>
        <taxon>Caudata</taxon>
        <taxon>Salamandroidea</taxon>
        <taxon>Salamandridae</taxon>
        <taxon>Pleurodelinae</taxon>
        <taxon>Pleurodeles</taxon>
    </lineage>
</organism>
<proteinExistence type="predicted"/>
<keyword evidence="3" id="KW-1185">Reference proteome</keyword>
<evidence type="ECO:0000256" key="1">
    <source>
        <dbReference type="SAM" id="Coils"/>
    </source>
</evidence>
<dbReference type="Proteomes" id="UP001066276">
    <property type="component" value="Chromosome 3_2"/>
</dbReference>
<sequence>MGAVSTLAAGPKKYHLFSKQPKGTTRTNPLTPLLAMESNNQQAIFSQSMSPVAMTHQIVPQSLNPNDEAILTAPVERAEIRVLKTTQAQETAALHEHLGKIEEGMAKVPGRLKEVEARILELEDKVESMQQEVIQLEKNQCPIKDKLLDLENYNRWSNLEVIGAQEGSKGLQVS</sequence>
<name>A0AAV7TKK5_PLEWA</name>
<gene>
    <name evidence="2" type="ORF">NDU88_001996</name>
</gene>
<accession>A0AAV7TKK5</accession>
<evidence type="ECO:0000313" key="3">
    <source>
        <dbReference type="Proteomes" id="UP001066276"/>
    </source>
</evidence>